<name>A0A511NC46_DEIC1</name>
<feature type="transmembrane region" description="Helical" evidence="6">
    <location>
        <begin position="350"/>
        <end position="368"/>
    </location>
</feature>
<feature type="transmembrane region" description="Helical" evidence="6">
    <location>
        <begin position="103"/>
        <end position="121"/>
    </location>
</feature>
<evidence type="ECO:0000256" key="4">
    <source>
        <dbReference type="ARBA" id="ARBA00022989"/>
    </source>
</evidence>
<dbReference type="CDD" id="cd06173">
    <property type="entry name" value="MFS_MefA_like"/>
    <property type="match status" value="1"/>
</dbReference>
<feature type="transmembrane region" description="Helical" evidence="6">
    <location>
        <begin position="142"/>
        <end position="163"/>
    </location>
</feature>
<feature type="transmembrane region" description="Helical" evidence="6">
    <location>
        <begin position="310"/>
        <end position="329"/>
    </location>
</feature>
<sequence length="416" mass="45962">MARSELFKIQPFTRYLTGNSISAIGFGMQFIASSWITLELTGKGSSVAWLMVFHALPGLLFSPFAGVLVDRLDQRKLAAITDVARALIVLMIPLLYLTGQLQAWHLYLMEFLIALGDTLFRPATVAMVRRVVPTHLLLQANIYTRTFLQTGMIFGAGLGGFVLAGASPMWAMVVNGISFLISAAFIFSIRFPKAEKTETPQKIQLFSDVKEGLSYIRRNPGLILPYVIISMLWTTPQTLNTLSSVFAKDVLKVGTIGFGLIDAGWAVGSVIGSFLLTRIVQRLGRPRIMVLWVFLLALMVFLHAQSWELYSAIVTTVLMGFFVSINIVYQTQVQEETDYAYQGRVQSTFNTLYSVLVLGIYLFMGYLGESFGPRLAFMLQSGVIVAAGILAIVRFGPAAFGKKTAQVSEQMAEQKI</sequence>
<feature type="transmembrane region" description="Helical" evidence="6">
    <location>
        <begin position="169"/>
        <end position="189"/>
    </location>
</feature>
<feature type="transmembrane region" description="Helical" evidence="6">
    <location>
        <begin position="12"/>
        <end position="36"/>
    </location>
</feature>
<feature type="transmembrane region" description="Helical" evidence="6">
    <location>
        <begin position="77"/>
        <end position="97"/>
    </location>
</feature>
<dbReference type="PROSITE" id="PS50850">
    <property type="entry name" value="MFS"/>
    <property type="match status" value="1"/>
</dbReference>
<protein>
    <submittedName>
        <fullName evidence="8">MFS transporter</fullName>
    </submittedName>
</protein>
<dbReference type="AlphaFoldDB" id="A0A511NC46"/>
<keyword evidence="4 6" id="KW-1133">Transmembrane helix</keyword>
<keyword evidence="2" id="KW-1003">Cell membrane</keyword>
<dbReference type="OrthoDB" id="9775268at2"/>
<keyword evidence="3 6" id="KW-0812">Transmembrane</keyword>
<feature type="transmembrane region" description="Helical" evidence="6">
    <location>
        <begin position="256"/>
        <end position="276"/>
    </location>
</feature>
<evidence type="ECO:0000256" key="6">
    <source>
        <dbReference type="SAM" id="Phobius"/>
    </source>
</evidence>
<reference evidence="8 9" key="1">
    <citation type="submission" date="2019-07" db="EMBL/GenBank/DDBJ databases">
        <title>Whole genome shotgun sequence of Deinococcus cellulosilyticus NBRC 106333.</title>
        <authorList>
            <person name="Hosoyama A."/>
            <person name="Uohara A."/>
            <person name="Ohji S."/>
            <person name="Ichikawa N."/>
        </authorList>
    </citation>
    <scope>NUCLEOTIDE SEQUENCE [LARGE SCALE GENOMIC DNA]</scope>
    <source>
        <strain evidence="8 9">NBRC 106333</strain>
    </source>
</reference>
<dbReference type="Pfam" id="PF07690">
    <property type="entry name" value="MFS_1"/>
    <property type="match status" value="1"/>
</dbReference>
<dbReference type="Proteomes" id="UP000321306">
    <property type="component" value="Unassembled WGS sequence"/>
</dbReference>
<evidence type="ECO:0000256" key="3">
    <source>
        <dbReference type="ARBA" id="ARBA00022692"/>
    </source>
</evidence>
<dbReference type="InterPro" id="IPR020846">
    <property type="entry name" value="MFS_dom"/>
</dbReference>
<evidence type="ECO:0000259" key="7">
    <source>
        <dbReference type="PROSITE" id="PS50850"/>
    </source>
</evidence>
<dbReference type="Gene3D" id="1.20.1250.20">
    <property type="entry name" value="MFS general substrate transporter like domains"/>
    <property type="match status" value="1"/>
</dbReference>
<dbReference type="SUPFAM" id="SSF103473">
    <property type="entry name" value="MFS general substrate transporter"/>
    <property type="match status" value="1"/>
</dbReference>
<evidence type="ECO:0000313" key="9">
    <source>
        <dbReference type="Proteomes" id="UP000321306"/>
    </source>
</evidence>
<comment type="caution">
    <text evidence="8">The sequence shown here is derived from an EMBL/GenBank/DDBJ whole genome shotgun (WGS) entry which is preliminary data.</text>
</comment>
<feature type="transmembrane region" description="Helical" evidence="6">
    <location>
        <begin position="288"/>
        <end position="304"/>
    </location>
</feature>
<dbReference type="GO" id="GO:0005886">
    <property type="term" value="C:plasma membrane"/>
    <property type="evidence" value="ECO:0007669"/>
    <property type="project" value="UniProtKB-SubCell"/>
</dbReference>
<dbReference type="PRINTS" id="PR01988">
    <property type="entry name" value="EXPORTERBACE"/>
</dbReference>
<evidence type="ECO:0000256" key="1">
    <source>
        <dbReference type="ARBA" id="ARBA00004651"/>
    </source>
</evidence>
<evidence type="ECO:0000256" key="2">
    <source>
        <dbReference type="ARBA" id="ARBA00022475"/>
    </source>
</evidence>
<dbReference type="InterPro" id="IPR022324">
    <property type="entry name" value="Bacilysin_exporter_BacE_put"/>
</dbReference>
<feature type="transmembrane region" description="Helical" evidence="6">
    <location>
        <begin position="220"/>
        <end position="236"/>
    </location>
</feature>
<dbReference type="EMBL" id="BJXB01000048">
    <property type="protein sequence ID" value="GEM49941.1"/>
    <property type="molecule type" value="Genomic_DNA"/>
</dbReference>
<dbReference type="InterPro" id="IPR036259">
    <property type="entry name" value="MFS_trans_sf"/>
</dbReference>
<feature type="transmembrane region" description="Helical" evidence="6">
    <location>
        <begin position="374"/>
        <end position="393"/>
    </location>
</feature>
<dbReference type="PANTHER" id="PTHR23513">
    <property type="entry name" value="INTEGRAL MEMBRANE EFFLUX PROTEIN-RELATED"/>
    <property type="match status" value="1"/>
</dbReference>
<comment type="subcellular location">
    <subcellularLocation>
        <location evidence="1">Cell membrane</location>
        <topology evidence="1">Multi-pass membrane protein</topology>
    </subcellularLocation>
</comment>
<accession>A0A511NC46</accession>
<keyword evidence="9" id="KW-1185">Reference proteome</keyword>
<evidence type="ECO:0000313" key="8">
    <source>
        <dbReference type="EMBL" id="GEM49941.1"/>
    </source>
</evidence>
<proteinExistence type="predicted"/>
<dbReference type="GO" id="GO:0022857">
    <property type="term" value="F:transmembrane transporter activity"/>
    <property type="evidence" value="ECO:0007669"/>
    <property type="project" value="InterPro"/>
</dbReference>
<dbReference type="InterPro" id="IPR011701">
    <property type="entry name" value="MFS"/>
</dbReference>
<dbReference type="RefSeq" id="WP_146891483.1">
    <property type="nucleotide sequence ID" value="NZ_BJXB01000048.1"/>
</dbReference>
<feature type="domain" description="Major facilitator superfamily (MFS) profile" evidence="7">
    <location>
        <begin position="6"/>
        <end position="399"/>
    </location>
</feature>
<evidence type="ECO:0000256" key="5">
    <source>
        <dbReference type="ARBA" id="ARBA00023136"/>
    </source>
</evidence>
<dbReference type="PANTHER" id="PTHR23513:SF6">
    <property type="entry name" value="MAJOR FACILITATOR SUPERFAMILY ASSOCIATED DOMAIN-CONTAINING PROTEIN"/>
    <property type="match status" value="1"/>
</dbReference>
<keyword evidence="5 6" id="KW-0472">Membrane</keyword>
<gene>
    <name evidence="8" type="ORF">DC3_55760</name>
</gene>
<feature type="transmembrane region" description="Helical" evidence="6">
    <location>
        <begin position="48"/>
        <end position="70"/>
    </location>
</feature>
<organism evidence="8 9">
    <name type="scientific">Deinococcus cellulosilyticus (strain DSM 18568 / NBRC 106333 / KACC 11606 / 5516J-15)</name>
    <dbReference type="NCBI Taxonomy" id="1223518"/>
    <lineage>
        <taxon>Bacteria</taxon>
        <taxon>Thermotogati</taxon>
        <taxon>Deinococcota</taxon>
        <taxon>Deinococci</taxon>
        <taxon>Deinococcales</taxon>
        <taxon>Deinococcaceae</taxon>
        <taxon>Deinococcus</taxon>
    </lineage>
</organism>